<dbReference type="InterPro" id="IPR001841">
    <property type="entry name" value="Znf_RING"/>
</dbReference>
<evidence type="ECO:0000256" key="13">
    <source>
        <dbReference type="SAM" id="MobiDB-lite"/>
    </source>
</evidence>
<organism evidence="17 18">
    <name type="scientific">Paramecium pentaurelia</name>
    <dbReference type="NCBI Taxonomy" id="43138"/>
    <lineage>
        <taxon>Eukaryota</taxon>
        <taxon>Sar</taxon>
        <taxon>Alveolata</taxon>
        <taxon>Ciliophora</taxon>
        <taxon>Intramacronucleata</taxon>
        <taxon>Oligohymenophorea</taxon>
        <taxon>Peniculida</taxon>
        <taxon>Parameciidae</taxon>
        <taxon>Paramecium</taxon>
    </lineage>
</organism>
<dbReference type="GO" id="GO:0016020">
    <property type="term" value="C:membrane"/>
    <property type="evidence" value="ECO:0007669"/>
    <property type="project" value="UniProtKB-SubCell"/>
</dbReference>
<evidence type="ECO:0000256" key="1">
    <source>
        <dbReference type="ARBA" id="ARBA00004167"/>
    </source>
</evidence>
<keyword evidence="3" id="KW-0808">Transferase</keyword>
<gene>
    <name evidence="17" type="ORF">PPENT_87.1.T0160375</name>
</gene>
<feature type="disulfide bond" evidence="11">
    <location>
        <begin position="181"/>
        <end position="190"/>
    </location>
</feature>
<keyword evidence="6 12" id="KW-0863">Zinc-finger</keyword>
<evidence type="ECO:0000256" key="5">
    <source>
        <dbReference type="ARBA" id="ARBA00022723"/>
    </source>
</evidence>
<evidence type="ECO:0000256" key="3">
    <source>
        <dbReference type="ARBA" id="ARBA00022679"/>
    </source>
</evidence>
<evidence type="ECO:0000259" key="16">
    <source>
        <dbReference type="PROSITE" id="PS50089"/>
    </source>
</evidence>
<keyword evidence="4 14" id="KW-0812">Transmembrane</keyword>
<comment type="subcellular location">
    <subcellularLocation>
        <location evidence="1">Membrane</location>
        <topology evidence="1">Single-pass membrane protein</topology>
    </subcellularLocation>
</comment>
<keyword evidence="10 14" id="KW-0472">Membrane</keyword>
<dbReference type="InterPro" id="IPR000742">
    <property type="entry name" value="EGF"/>
</dbReference>
<evidence type="ECO:0000313" key="18">
    <source>
        <dbReference type="Proteomes" id="UP000689195"/>
    </source>
</evidence>
<dbReference type="PROSITE" id="PS50026">
    <property type="entry name" value="EGF_3"/>
    <property type="match status" value="1"/>
</dbReference>
<feature type="disulfide bond" evidence="11">
    <location>
        <begin position="161"/>
        <end position="171"/>
    </location>
</feature>
<reference evidence="17" key="1">
    <citation type="submission" date="2021-01" db="EMBL/GenBank/DDBJ databases">
        <authorList>
            <consortium name="Genoscope - CEA"/>
            <person name="William W."/>
        </authorList>
    </citation>
    <scope>NUCLEOTIDE SEQUENCE</scope>
</reference>
<feature type="domain" description="RING-type" evidence="16">
    <location>
        <begin position="409"/>
        <end position="450"/>
    </location>
</feature>
<dbReference type="AlphaFoldDB" id="A0A8S1T8L9"/>
<evidence type="ECO:0000256" key="9">
    <source>
        <dbReference type="ARBA" id="ARBA00022989"/>
    </source>
</evidence>
<feature type="transmembrane region" description="Helical" evidence="14">
    <location>
        <begin position="329"/>
        <end position="353"/>
    </location>
</feature>
<keyword evidence="18" id="KW-1185">Reference proteome</keyword>
<proteinExistence type="predicted"/>
<comment type="pathway">
    <text evidence="2">Protein modification; protein ubiquitination.</text>
</comment>
<evidence type="ECO:0000256" key="11">
    <source>
        <dbReference type="PROSITE-ProRule" id="PRU00076"/>
    </source>
</evidence>
<comment type="caution">
    <text evidence="11">Lacks conserved residue(s) required for the propagation of feature annotation.</text>
</comment>
<evidence type="ECO:0008006" key="19">
    <source>
        <dbReference type="Google" id="ProtNLM"/>
    </source>
</evidence>
<keyword evidence="11" id="KW-1015">Disulfide bond</keyword>
<evidence type="ECO:0000256" key="2">
    <source>
        <dbReference type="ARBA" id="ARBA00004906"/>
    </source>
</evidence>
<evidence type="ECO:0000259" key="15">
    <source>
        <dbReference type="PROSITE" id="PS50026"/>
    </source>
</evidence>
<dbReference type="OrthoDB" id="296667at2759"/>
<sequence>MIFILLLLISQTNALYTKKVYRTRGFNVIDIDLEKNDDLNKGSTTINIILENNSLSTVPPFLAYCYTKNQQIVKQIISSPEAIRNQIESNKKLCVFDNNALLYSQRIQQIVLSDLLNDENEQVYNKLGIFKLNEKKISIYIYSSDDVQYTIIIKGSQKGECYNQCNNNGLCMSNEILFCKCNEGYLDSTCQLQSTVINAPSLVQFEMKQYLYQMILIIPLRTSSTSLLIEVNSNTGIIAYLGCQYDKDFIPFYQSNSFYETEISTGIMKLTKDDIQYCQENLNKIESSLGIEMENYVILLLVNDRNQQTQVELKLQIDSNKDDNSGLELYYILAGALGALIVALLIIICVVYFQRKARRINNGVQNIINQRQLSLQGNIKKNLRQDHIPVELYEQIIQEYPGLIEISDCQICLVEFKKQDLVKLTYCLHLFHSICLDEWRKRNQTCPFCREDLTKKKGIQQRIEEKIYQLGVIQGDAMQIDEHKLAELQKREQRLKHLQQTSSPNSANPLSQKENTPSPFLKGDIITQQLCLQQKK</sequence>
<comment type="caution">
    <text evidence="17">The sequence shown here is derived from an EMBL/GenBank/DDBJ whole genome shotgun (WGS) entry which is preliminary data.</text>
</comment>
<dbReference type="EMBL" id="CAJJDO010000016">
    <property type="protein sequence ID" value="CAD8147414.1"/>
    <property type="molecule type" value="Genomic_DNA"/>
</dbReference>
<evidence type="ECO:0000256" key="10">
    <source>
        <dbReference type="ARBA" id="ARBA00023136"/>
    </source>
</evidence>
<protein>
    <recommendedName>
        <fullName evidence="19">RING-type domain-containing protein</fullName>
    </recommendedName>
</protein>
<dbReference type="PROSITE" id="PS50089">
    <property type="entry name" value="ZF_RING_2"/>
    <property type="match status" value="1"/>
</dbReference>
<feature type="region of interest" description="Disordered" evidence="13">
    <location>
        <begin position="496"/>
        <end position="521"/>
    </location>
</feature>
<dbReference type="PANTHER" id="PTHR45768:SF18">
    <property type="entry name" value="RING-H2 FINGER PROTEIN ATL47-RELATED"/>
    <property type="match status" value="1"/>
</dbReference>
<keyword evidence="11" id="KW-0245">EGF-like domain</keyword>
<keyword evidence="7" id="KW-0833">Ubl conjugation pathway</keyword>
<name>A0A8S1T8L9_9CILI</name>
<accession>A0A8S1T8L9</accession>
<keyword evidence="9 14" id="KW-1133">Transmembrane helix</keyword>
<feature type="domain" description="EGF-like" evidence="15">
    <location>
        <begin position="157"/>
        <end position="191"/>
    </location>
</feature>
<dbReference type="Pfam" id="PF13639">
    <property type="entry name" value="zf-RING_2"/>
    <property type="match status" value="1"/>
</dbReference>
<evidence type="ECO:0000256" key="14">
    <source>
        <dbReference type="SAM" id="Phobius"/>
    </source>
</evidence>
<dbReference type="GO" id="GO:0008270">
    <property type="term" value="F:zinc ion binding"/>
    <property type="evidence" value="ECO:0007669"/>
    <property type="project" value="UniProtKB-KW"/>
</dbReference>
<evidence type="ECO:0000256" key="7">
    <source>
        <dbReference type="ARBA" id="ARBA00022786"/>
    </source>
</evidence>
<dbReference type="SMART" id="SM00184">
    <property type="entry name" value="RING"/>
    <property type="match status" value="1"/>
</dbReference>
<dbReference type="PROSITE" id="PS01186">
    <property type="entry name" value="EGF_2"/>
    <property type="match status" value="1"/>
</dbReference>
<keyword evidence="5" id="KW-0479">Metal-binding</keyword>
<evidence type="ECO:0000256" key="6">
    <source>
        <dbReference type="ARBA" id="ARBA00022771"/>
    </source>
</evidence>
<keyword evidence="8" id="KW-0862">Zinc</keyword>
<evidence type="ECO:0000256" key="4">
    <source>
        <dbReference type="ARBA" id="ARBA00022692"/>
    </source>
</evidence>
<dbReference type="PANTHER" id="PTHR45768">
    <property type="entry name" value="E3 UBIQUITIN-PROTEIN LIGASE RNF13-LIKE"/>
    <property type="match status" value="1"/>
</dbReference>
<evidence type="ECO:0000313" key="17">
    <source>
        <dbReference type="EMBL" id="CAD8147414.1"/>
    </source>
</evidence>
<dbReference type="GO" id="GO:0016740">
    <property type="term" value="F:transferase activity"/>
    <property type="evidence" value="ECO:0007669"/>
    <property type="project" value="UniProtKB-KW"/>
</dbReference>
<feature type="compositionally biased region" description="Polar residues" evidence="13">
    <location>
        <begin position="498"/>
        <end position="518"/>
    </location>
</feature>
<dbReference type="Proteomes" id="UP000689195">
    <property type="component" value="Unassembled WGS sequence"/>
</dbReference>
<evidence type="ECO:0000256" key="8">
    <source>
        <dbReference type="ARBA" id="ARBA00022833"/>
    </source>
</evidence>
<evidence type="ECO:0000256" key="12">
    <source>
        <dbReference type="PROSITE-ProRule" id="PRU00175"/>
    </source>
</evidence>